<feature type="compositionally biased region" description="Gly residues" evidence="1">
    <location>
        <begin position="142"/>
        <end position="166"/>
    </location>
</feature>
<dbReference type="AlphaFoldDB" id="A0A7C4AFU9"/>
<accession>A0A7C4AFU9</accession>
<evidence type="ECO:0000256" key="1">
    <source>
        <dbReference type="SAM" id="MobiDB-lite"/>
    </source>
</evidence>
<proteinExistence type="predicted"/>
<feature type="region of interest" description="Disordered" evidence="1">
    <location>
        <begin position="142"/>
        <end position="183"/>
    </location>
</feature>
<reference evidence="3" key="1">
    <citation type="journal article" date="2020" name="mSystems">
        <title>Genome- and Community-Level Interaction Insights into Carbon Utilization and Element Cycling Functions of Hydrothermarchaeota in Hydrothermal Sediment.</title>
        <authorList>
            <person name="Zhou Z."/>
            <person name="Liu Y."/>
            <person name="Xu W."/>
            <person name="Pan J."/>
            <person name="Luo Z.H."/>
            <person name="Li M."/>
        </authorList>
    </citation>
    <scope>NUCLEOTIDE SEQUENCE [LARGE SCALE GENOMIC DNA]</scope>
    <source>
        <strain evidence="3">SpSt-413</strain>
    </source>
</reference>
<name>A0A7C4AFU9_9BACT</name>
<organism evidence="3">
    <name type="scientific">Fundidesulfovibrio putealis</name>
    <dbReference type="NCBI Taxonomy" id="270496"/>
    <lineage>
        <taxon>Bacteria</taxon>
        <taxon>Pseudomonadati</taxon>
        <taxon>Thermodesulfobacteriota</taxon>
        <taxon>Desulfovibrionia</taxon>
        <taxon>Desulfovibrionales</taxon>
        <taxon>Desulfovibrionaceae</taxon>
        <taxon>Fundidesulfovibrio</taxon>
    </lineage>
</organism>
<feature type="compositionally biased region" description="Low complexity" evidence="1">
    <location>
        <begin position="167"/>
        <end position="183"/>
    </location>
</feature>
<feature type="chain" id="PRO_5027649472" evidence="2">
    <location>
        <begin position="25"/>
        <end position="183"/>
    </location>
</feature>
<dbReference type="Pfam" id="PF13801">
    <property type="entry name" value="Metal_resist"/>
    <property type="match status" value="1"/>
</dbReference>
<keyword evidence="2" id="KW-0732">Signal</keyword>
<feature type="signal peptide" evidence="2">
    <location>
        <begin position="1"/>
        <end position="24"/>
    </location>
</feature>
<dbReference type="EMBL" id="DSRP01000153">
    <property type="protein sequence ID" value="HGG91753.1"/>
    <property type="molecule type" value="Genomic_DNA"/>
</dbReference>
<protein>
    <submittedName>
        <fullName evidence="3">Periplasmic heavy metal sensor</fullName>
    </submittedName>
</protein>
<dbReference type="Gene3D" id="1.20.120.1490">
    <property type="match status" value="1"/>
</dbReference>
<evidence type="ECO:0000256" key="2">
    <source>
        <dbReference type="SAM" id="SignalP"/>
    </source>
</evidence>
<dbReference type="PROSITE" id="PS51257">
    <property type="entry name" value="PROKAR_LIPOPROTEIN"/>
    <property type="match status" value="1"/>
</dbReference>
<comment type="caution">
    <text evidence="3">The sequence shown here is derived from an EMBL/GenBank/DDBJ whole genome shotgun (WGS) entry which is preliminary data.</text>
</comment>
<gene>
    <name evidence="3" type="ORF">ENR59_02220</name>
</gene>
<dbReference type="InterPro" id="IPR025961">
    <property type="entry name" value="Metal_resist"/>
</dbReference>
<sequence length="183" mass="18506">MKSRMLSLTLALAAVVACSSLAMAWPRGGGPGGFVNVPEDKQEQVAKIYTEGRQKLYELESRKWAKQAELNAILATAKPDTSKIEALAKEIGNLSSMVYQERVALQQRILKETGVNLPLVGGPGGYGAGCGGPGGYGGGPGYGPGCGGPGGNGPGYGPGPRAGGGNLPPCCQPGQTAPQAPAQ</sequence>
<evidence type="ECO:0000313" key="3">
    <source>
        <dbReference type="EMBL" id="HGG91753.1"/>
    </source>
</evidence>